<dbReference type="GO" id="GO:0035999">
    <property type="term" value="P:tetrahydrofolate interconversion"/>
    <property type="evidence" value="ECO:0007669"/>
    <property type="project" value="UniProtKB-UniPathway"/>
</dbReference>
<name>A0A1T4M4X4_9FIRM</name>
<evidence type="ECO:0000256" key="4">
    <source>
        <dbReference type="ARBA" id="ARBA00022605"/>
    </source>
</evidence>
<evidence type="ECO:0000256" key="1">
    <source>
        <dbReference type="ARBA" id="ARBA00001974"/>
    </source>
</evidence>
<dbReference type="GO" id="GO:0071949">
    <property type="term" value="F:FAD binding"/>
    <property type="evidence" value="ECO:0007669"/>
    <property type="project" value="TreeGrafter"/>
</dbReference>
<keyword evidence="14" id="KW-1185">Reference proteome</keyword>
<dbReference type="SUPFAM" id="SSF51730">
    <property type="entry name" value="FAD-linked oxidoreductase"/>
    <property type="match status" value="1"/>
</dbReference>
<evidence type="ECO:0000256" key="11">
    <source>
        <dbReference type="ARBA" id="ARBA00048628"/>
    </source>
</evidence>
<dbReference type="GO" id="GO:0005829">
    <property type="term" value="C:cytosol"/>
    <property type="evidence" value="ECO:0007669"/>
    <property type="project" value="InterPro"/>
</dbReference>
<keyword evidence="7 12" id="KW-0560">Oxidoreductase</keyword>
<keyword evidence="8" id="KW-0520">NAD</keyword>
<dbReference type="UniPathway" id="UPA00193"/>
<evidence type="ECO:0000256" key="12">
    <source>
        <dbReference type="RuleBase" id="RU003862"/>
    </source>
</evidence>
<dbReference type="AlphaFoldDB" id="A0A1T4M4X4"/>
<keyword evidence="6 12" id="KW-0274">FAD</keyword>
<keyword evidence="4" id="KW-0028">Amino-acid biosynthesis</keyword>
<evidence type="ECO:0000256" key="5">
    <source>
        <dbReference type="ARBA" id="ARBA00022630"/>
    </source>
</evidence>
<dbReference type="RefSeq" id="WP_078768592.1">
    <property type="nucleotide sequence ID" value="NZ_FUWW01000011.1"/>
</dbReference>
<evidence type="ECO:0000313" key="13">
    <source>
        <dbReference type="EMBL" id="SJZ61971.1"/>
    </source>
</evidence>
<dbReference type="InterPro" id="IPR004620">
    <property type="entry name" value="MTHF_reductase_bac"/>
</dbReference>
<proteinExistence type="inferred from homology"/>
<dbReference type="InterPro" id="IPR029041">
    <property type="entry name" value="FAD-linked_oxidoreductase-like"/>
</dbReference>
<evidence type="ECO:0000256" key="3">
    <source>
        <dbReference type="ARBA" id="ARBA00006743"/>
    </source>
</evidence>
<protein>
    <recommendedName>
        <fullName evidence="12">Methylenetetrahydrofolate reductase</fullName>
        <ecNumber evidence="12">1.5.1.54</ecNumber>
    </recommendedName>
</protein>
<evidence type="ECO:0000256" key="9">
    <source>
        <dbReference type="ARBA" id="ARBA00023167"/>
    </source>
</evidence>
<dbReference type="EC" id="1.5.1.54" evidence="12"/>
<dbReference type="NCBIfam" id="TIGR00676">
    <property type="entry name" value="fadh2"/>
    <property type="match status" value="1"/>
</dbReference>
<comment type="pathway">
    <text evidence="10">Amino-acid biosynthesis; L-methionine biosynthesis via de novo pathway.</text>
</comment>
<organism evidence="13 14">
    <name type="scientific">Eubacterium coprostanoligenes</name>
    <dbReference type="NCBI Taxonomy" id="290054"/>
    <lineage>
        <taxon>Bacteria</taxon>
        <taxon>Bacillati</taxon>
        <taxon>Bacillota</taxon>
        <taxon>Clostridia</taxon>
        <taxon>Eubacteriales</taxon>
        <taxon>Eubacteriaceae</taxon>
        <taxon>Eubacterium</taxon>
    </lineage>
</organism>
<evidence type="ECO:0000256" key="7">
    <source>
        <dbReference type="ARBA" id="ARBA00023002"/>
    </source>
</evidence>
<evidence type="ECO:0000256" key="6">
    <source>
        <dbReference type="ARBA" id="ARBA00022827"/>
    </source>
</evidence>
<dbReference type="Pfam" id="PF02219">
    <property type="entry name" value="MTHFR"/>
    <property type="match status" value="1"/>
</dbReference>
<dbReference type="Gene3D" id="3.20.20.220">
    <property type="match status" value="1"/>
</dbReference>
<dbReference type="Proteomes" id="UP000190657">
    <property type="component" value="Unassembled WGS sequence"/>
</dbReference>
<dbReference type="EMBL" id="FUWW01000011">
    <property type="protein sequence ID" value="SJZ61971.1"/>
    <property type="molecule type" value="Genomic_DNA"/>
</dbReference>
<keyword evidence="5 12" id="KW-0285">Flavoprotein</keyword>
<comment type="catalytic activity">
    <reaction evidence="11">
        <text>(6S)-5-methyl-5,6,7,8-tetrahydrofolate + NAD(+) = (6R)-5,10-methylene-5,6,7,8-tetrahydrofolate + NADH + H(+)</text>
        <dbReference type="Rhea" id="RHEA:19821"/>
        <dbReference type="ChEBI" id="CHEBI:15378"/>
        <dbReference type="ChEBI" id="CHEBI:15636"/>
        <dbReference type="ChEBI" id="CHEBI:18608"/>
        <dbReference type="ChEBI" id="CHEBI:57540"/>
        <dbReference type="ChEBI" id="CHEBI:57945"/>
        <dbReference type="EC" id="1.5.1.54"/>
    </reaction>
    <physiologicalReaction direction="right-to-left" evidence="11">
        <dbReference type="Rhea" id="RHEA:19823"/>
    </physiologicalReaction>
</comment>
<dbReference type="CDD" id="cd00537">
    <property type="entry name" value="MTHFR"/>
    <property type="match status" value="1"/>
</dbReference>
<evidence type="ECO:0000256" key="8">
    <source>
        <dbReference type="ARBA" id="ARBA00023027"/>
    </source>
</evidence>
<evidence type="ECO:0000256" key="2">
    <source>
        <dbReference type="ARBA" id="ARBA00004777"/>
    </source>
</evidence>
<keyword evidence="9" id="KW-0486">Methionine biosynthesis</keyword>
<sequence length="289" mass="32610">MKISEILKNNRVTVSFEVFPPKQWDKLENTKNTVKEMCKYNPSFMSVTYGAAGTTSGFTTEIANEIKNCGVSPLSHLTCLTSTRDKIHQVVGELEDNGIENILALRGDIPQGFEFKDKQYFKNAYQLVNEIKAMNPNLCVGAACYPETHPESKNRVEDIARLKEKVECGVEFLTTQMFFDNEKFFNFYEMCQIKGINVPIIAGIMPITNANQIKRSIELSNSSVPPKFFRIMERFGDDPDKMKQAGIIYATEQIIDLMANGFNNIHIYTMNKPDVAKAIMGGLSSIINE</sequence>
<dbReference type="GO" id="GO:0009086">
    <property type="term" value="P:methionine biosynthetic process"/>
    <property type="evidence" value="ECO:0007669"/>
    <property type="project" value="UniProtKB-KW"/>
</dbReference>
<dbReference type="PANTHER" id="PTHR45754:SF3">
    <property type="entry name" value="METHYLENETETRAHYDROFOLATE REDUCTASE (NADPH)"/>
    <property type="match status" value="1"/>
</dbReference>
<gene>
    <name evidence="13" type="ORF">SAMN02745114_01114</name>
</gene>
<accession>A0A1T4M4X4</accession>
<dbReference type="STRING" id="290054.SAMN02745114_01114"/>
<dbReference type="PANTHER" id="PTHR45754">
    <property type="entry name" value="METHYLENETETRAHYDROFOLATE REDUCTASE"/>
    <property type="match status" value="1"/>
</dbReference>
<comment type="cofactor">
    <cofactor evidence="1 12">
        <name>FAD</name>
        <dbReference type="ChEBI" id="CHEBI:57692"/>
    </cofactor>
</comment>
<comment type="similarity">
    <text evidence="3 12">Belongs to the methylenetetrahydrofolate reductase family.</text>
</comment>
<dbReference type="OrthoDB" id="9812555at2"/>
<dbReference type="InterPro" id="IPR003171">
    <property type="entry name" value="Mehydrof_redctse-like"/>
</dbReference>
<evidence type="ECO:0000256" key="10">
    <source>
        <dbReference type="ARBA" id="ARBA00034478"/>
    </source>
</evidence>
<comment type="pathway">
    <text evidence="2 12">One-carbon metabolism; tetrahydrofolate interconversion.</text>
</comment>
<reference evidence="13 14" key="1">
    <citation type="submission" date="2017-02" db="EMBL/GenBank/DDBJ databases">
        <authorList>
            <person name="Peterson S.W."/>
        </authorList>
    </citation>
    <scope>NUCLEOTIDE SEQUENCE [LARGE SCALE GENOMIC DNA]</scope>
    <source>
        <strain evidence="13 14">ATCC 51222</strain>
    </source>
</reference>
<dbReference type="GO" id="GO:0106312">
    <property type="term" value="F:methylenetetrahydrofolate reductase (NADH) activity"/>
    <property type="evidence" value="ECO:0007669"/>
    <property type="project" value="UniProtKB-EC"/>
</dbReference>
<evidence type="ECO:0000313" key="14">
    <source>
        <dbReference type="Proteomes" id="UP000190657"/>
    </source>
</evidence>